<comment type="subcellular location">
    <subcellularLocation>
        <location evidence="1">Cytoplasm</location>
    </subcellularLocation>
</comment>
<dbReference type="PANTHER" id="PTHR43152:SF3">
    <property type="entry name" value="UVRABC SYSTEM PROTEIN A"/>
    <property type="match status" value="1"/>
</dbReference>
<evidence type="ECO:0000313" key="21">
    <source>
        <dbReference type="Proteomes" id="UP000270112"/>
    </source>
</evidence>
<dbReference type="Proteomes" id="UP000253817">
    <property type="component" value="Unassembled WGS sequence"/>
</dbReference>
<proteinExistence type="inferred from homology"/>
<dbReference type="InterPro" id="IPR041552">
    <property type="entry name" value="UvrA_DNA-bd"/>
</dbReference>
<evidence type="ECO:0000256" key="3">
    <source>
        <dbReference type="ARBA" id="ARBA00022723"/>
    </source>
</evidence>
<keyword evidence="20" id="KW-1185">Reference proteome</keyword>
<evidence type="ECO:0000256" key="13">
    <source>
        <dbReference type="ARBA" id="ARBA00023204"/>
    </source>
</evidence>
<dbReference type="GO" id="GO:0004518">
    <property type="term" value="F:nuclease activity"/>
    <property type="evidence" value="ECO:0007669"/>
    <property type="project" value="UniProtKB-KW"/>
</dbReference>
<protein>
    <recommendedName>
        <fullName evidence="15">UvrABC system protein A</fullName>
    </recommendedName>
    <alternativeName>
        <fullName evidence="16">Excinuclease ABC subunit A</fullName>
    </alternativeName>
</protein>
<keyword evidence="5" id="KW-0547">Nucleotide-binding</keyword>
<dbReference type="GO" id="GO:0003677">
    <property type="term" value="F:DNA binding"/>
    <property type="evidence" value="ECO:0007669"/>
    <property type="project" value="UniProtKB-KW"/>
</dbReference>
<evidence type="ECO:0000256" key="14">
    <source>
        <dbReference type="ARBA" id="ARBA00038000"/>
    </source>
</evidence>
<organism evidence="19 21">
    <name type="scientific">Eggerthella sinensis</name>
    <dbReference type="NCBI Taxonomy" id="242230"/>
    <lineage>
        <taxon>Bacteria</taxon>
        <taxon>Bacillati</taxon>
        <taxon>Actinomycetota</taxon>
        <taxon>Coriobacteriia</taxon>
        <taxon>Eggerthellales</taxon>
        <taxon>Eggerthellaceae</taxon>
        <taxon>Eggerthella</taxon>
    </lineage>
</organism>
<dbReference type="GO" id="GO:0005524">
    <property type="term" value="F:ATP binding"/>
    <property type="evidence" value="ECO:0007669"/>
    <property type="project" value="UniProtKB-KW"/>
</dbReference>
<dbReference type="InterPro" id="IPR003439">
    <property type="entry name" value="ABC_transporter-like_ATP-bd"/>
</dbReference>
<sequence>MPNISIRNATEGNLRGVSLDIPKDKLVVFTGLSGSGKSTLLIDVLFNECQRLYLEALGLEGIRKPAVDRIGGASPAILVSQTDANKNPRSTVGTMTDVYTDLRMVFEKLHVRTCPHCGAPISSDACVEETEKRGSDFFVFMRCASCDFRMPKLTRTQFSFNTKEGACPTCGGLGKTLVIDETAVLDENRSLEDGAVDFWVQRYKDYMIDSLYAAYRHYGLDVPAGVPVAHFDRLQREILLNGTASPAVAEAFPNVAGPKTVAAGKFEGLFPLLWRRLSEHEGSAKSMDGYFRSARCAACGGERLAELGRTATVRGTRLPELAVLSLECILAWTRDLDAALTPAQRALVADYLRDIDTKLERYRQVGLGYLTLDRQVITLSGGELQRMRLASVLDSELSGVIYILDEPTAGLHPRDTEGLVEVLKKLRDRGNTVLVIEHDPDVMRAADVLVDVGPGSGAHGGSIVATGTLAEVAAVPASATGRWLRGPHAPKTAFRSATTPAVRVRDARLFNLRGIDVDIPAGCLTAVTGPSGSGKSTLVFELVACGDGAREGGTVSGTAQFDRLVDVGQAPLARMKRSNVATYAGAAADIRTLFAATDAAKRAGLEAKHFSFNAPGGRCERCEGLGTVTSNMLFFTDIEATCPVCGGKRFTDEVLAVTYEGASIDDVMRLSVEEAAAFFARAASGRATAAGRRIVRTLGLLEDVGLGYLMLGQTLTTLSGGEGQRLKLAKELIENKGRTNLYLLDEPTCGLHPQDVDHFLALVDRLVDAGNTVVVVEHNPQVIDRADWVIDLGPDGGDKGGEVVFAGTPADLRASGVGATAAYL</sequence>
<keyword evidence="13" id="KW-0234">DNA repair</keyword>
<evidence type="ECO:0000256" key="10">
    <source>
        <dbReference type="ARBA" id="ARBA00022840"/>
    </source>
</evidence>
<evidence type="ECO:0000256" key="2">
    <source>
        <dbReference type="ARBA" id="ARBA00022490"/>
    </source>
</evidence>
<keyword evidence="2" id="KW-0963">Cytoplasm</keyword>
<dbReference type="AlphaFoldDB" id="A0A3N0IPP3"/>
<comment type="caution">
    <text evidence="19">The sequence shown here is derived from an EMBL/GenBank/DDBJ whole genome shotgun (WGS) entry which is preliminary data.</text>
</comment>
<dbReference type="EMBL" id="PPTT01000004">
    <property type="protein sequence ID" value="RDB70699.1"/>
    <property type="molecule type" value="Genomic_DNA"/>
</dbReference>
<dbReference type="RefSeq" id="WP_114545249.1">
    <property type="nucleotide sequence ID" value="NZ_PPTT01000004.1"/>
</dbReference>
<dbReference type="GO" id="GO:0016887">
    <property type="term" value="F:ATP hydrolysis activity"/>
    <property type="evidence" value="ECO:0007669"/>
    <property type="project" value="InterPro"/>
</dbReference>
<dbReference type="GO" id="GO:0008270">
    <property type="term" value="F:zinc ion binding"/>
    <property type="evidence" value="ECO:0007669"/>
    <property type="project" value="UniProtKB-KW"/>
</dbReference>
<keyword evidence="12" id="KW-0238">DNA-binding</keyword>
<evidence type="ECO:0000259" key="17">
    <source>
        <dbReference type="PROSITE" id="PS50893"/>
    </source>
</evidence>
<keyword evidence="4" id="KW-0677">Repeat</keyword>
<dbReference type="Gene3D" id="3.40.50.300">
    <property type="entry name" value="P-loop containing nucleotide triphosphate hydrolases"/>
    <property type="match status" value="2"/>
</dbReference>
<dbReference type="GO" id="GO:0005737">
    <property type="term" value="C:cytoplasm"/>
    <property type="evidence" value="ECO:0007669"/>
    <property type="project" value="UniProtKB-SubCell"/>
</dbReference>
<dbReference type="EMBL" id="QICC01000141">
    <property type="protein sequence ID" value="RNM38983.1"/>
    <property type="molecule type" value="Genomic_DNA"/>
</dbReference>
<keyword evidence="10" id="KW-0067">ATP-binding</keyword>
<dbReference type="Pfam" id="PF17755">
    <property type="entry name" value="UvrA_DNA-bind"/>
    <property type="match status" value="1"/>
</dbReference>
<evidence type="ECO:0000256" key="9">
    <source>
        <dbReference type="ARBA" id="ARBA00022833"/>
    </source>
</evidence>
<evidence type="ECO:0000313" key="20">
    <source>
        <dbReference type="Proteomes" id="UP000253817"/>
    </source>
</evidence>
<dbReference type="GO" id="GO:0006281">
    <property type="term" value="P:DNA repair"/>
    <property type="evidence" value="ECO:0007669"/>
    <property type="project" value="UniProtKB-KW"/>
</dbReference>
<feature type="domain" description="ABC transporter" evidence="17">
    <location>
        <begin position="484"/>
        <end position="819"/>
    </location>
</feature>
<keyword evidence="6" id="KW-0227">DNA damage</keyword>
<dbReference type="PROSITE" id="PS00211">
    <property type="entry name" value="ABC_TRANSPORTER_1"/>
    <property type="match status" value="1"/>
</dbReference>
<evidence type="ECO:0000313" key="19">
    <source>
        <dbReference type="EMBL" id="RNM38983.1"/>
    </source>
</evidence>
<dbReference type="PROSITE" id="PS50893">
    <property type="entry name" value="ABC_TRANSPORTER_2"/>
    <property type="match status" value="1"/>
</dbReference>
<evidence type="ECO:0000256" key="15">
    <source>
        <dbReference type="ARBA" id="ARBA00039316"/>
    </source>
</evidence>
<dbReference type="Gene3D" id="1.10.8.280">
    <property type="entry name" value="ABC transporter ATPase domain-like"/>
    <property type="match status" value="1"/>
</dbReference>
<evidence type="ECO:0000256" key="12">
    <source>
        <dbReference type="ARBA" id="ARBA00023125"/>
    </source>
</evidence>
<comment type="similarity">
    <text evidence="14">Belongs to the ABC transporter superfamily. UvrA family.</text>
</comment>
<dbReference type="OrthoDB" id="9809851at2"/>
<reference evidence="18 20" key="1">
    <citation type="journal article" date="2018" name="Elife">
        <title>Discovery and characterization of a prevalent human gut bacterial enzyme sufficient for the inactivation of a family of plant toxins.</title>
        <authorList>
            <person name="Koppel N."/>
            <person name="Bisanz J.E."/>
            <person name="Pandelia M.E."/>
            <person name="Turnbaugh P.J."/>
            <person name="Balskus E.P."/>
        </authorList>
    </citation>
    <scope>NUCLEOTIDE SEQUENCE [LARGE SCALE GENOMIC DNA]</scope>
    <source>
        <strain evidence="18 20">DSM 16107</strain>
    </source>
</reference>
<dbReference type="PANTHER" id="PTHR43152">
    <property type="entry name" value="UVRABC SYSTEM PROTEIN A"/>
    <property type="match status" value="1"/>
</dbReference>
<keyword evidence="7" id="KW-0228">DNA excision</keyword>
<dbReference type="InterPro" id="IPR027417">
    <property type="entry name" value="P-loop_NTPase"/>
</dbReference>
<keyword evidence="3" id="KW-0479">Metal-binding</keyword>
<dbReference type="SUPFAM" id="SSF52540">
    <property type="entry name" value="P-loop containing nucleoside triphosphate hydrolases"/>
    <property type="match status" value="2"/>
</dbReference>
<keyword evidence="9" id="KW-0862">Zinc</keyword>
<evidence type="ECO:0000256" key="8">
    <source>
        <dbReference type="ARBA" id="ARBA00022771"/>
    </source>
</evidence>
<evidence type="ECO:0000256" key="4">
    <source>
        <dbReference type="ARBA" id="ARBA00022737"/>
    </source>
</evidence>
<evidence type="ECO:0000256" key="7">
    <source>
        <dbReference type="ARBA" id="ARBA00022769"/>
    </source>
</evidence>
<evidence type="ECO:0000256" key="11">
    <source>
        <dbReference type="ARBA" id="ARBA00022881"/>
    </source>
</evidence>
<reference evidence="19" key="3">
    <citation type="journal article" date="2019" name="Microbiol. Resour. Announc.">
        <title>Draft Genome Sequences of Type Strains of Gordonibacter faecihominis, Paraeggerthella hongkongensis, Parvibacter caecicola,Slackia equolifaciens, Slackia faecicanis, and Slackia isoflavoniconvertens.</title>
        <authorList>
            <person name="Danylec N."/>
            <person name="Stoll D.A."/>
            <person name="Dotsch A."/>
            <person name="Huch M."/>
        </authorList>
    </citation>
    <scope>NUCLEOTIDE SEQUENCE</scope>
    <source>
        <strain evidence="19">DSM 16107</strain>
    </source>
</reference>
<evidence type="ECO:0000256" key="1">
    <source>
        <dbReference type="ARBA" id="ARBA00004496"/>
    </source>
</evidence>
<dbReference type="InterPro" id="IPR017871">
    <property type="entry name" value="ABC_transporter-like_CS"/>
</dbReference>
<evidence type="ECO:0000256" key="6">
    <source>
        <dbReference type="ARBA" id="ARBA00022763"/>
    </source>
</evidence>
<dbReference type="Gene3D" id="1.20.1580.10">
    <property type="entry name" value="ABC transporter ATPase like domain"/>
    <property type="match status" value="2"/>
</dbReference>
<dbReference type="Proteomes" id="UP000270112">
    <property type="component" value="Unassembled WGS sequence"/>
</dbReference>
<reference evidence="21" key="2">
    <citation type="submission" date="2018-05" db="EMBL/GenBank/DDBJ databases">
        <title>Genome Sequencing of selected type strains of the family Eggerthellaceae.</title>
        <authorList>
            <person name="Danylec N."/>
            <person name="Stoll D.A."/>
            <person name="Doetsch A."/>
            <person name="Huch M."/>
        </authorList>
    </citation>
    <scope>NUCLEOTIDE SEQUENCE [LARGE SCALE GENOMIC DNA]</scope>
    <source>
        <strain evidence="21">DSM 16107</strain>
    </source>
</reference>
<name>A0A3N0IPP3_9ACTN</name>
<evidence type="ECO:0000256" key="5">
    <source>
        <dbReference type="ARBA" id="ARBA00022741"/>
    </source>
</evidence>
<accession>A0A3N0IPP3</accession>
<evidence type="ECO:0000313" key="18">
    <source>
        <dbReference type="EMBL" id="RDB70699.1"/>
    </source>
</evidence>
<evidence type="ECO:0000256" key="16">
    <source>
        <dbReference type="ARBA" id="ARBA00042156"/>
    </source>
</evidence>
<keyword evidence="8" id="KW-0863">Zinc-finger</keyword>
<gene>
    <name evidence="19" type="primary">uvrA</name>
    <name evidence="18" type="ORF">C1876_03025</name>
    <name evidence="19" type="ORF">DMP09_17110</name>
</gene>
<keyword evidence="11" id="KW-0267">Excision nuclease</keyword>